<dbReference type="OrthoDB" id="2654428at2"/>
<comment type="caution">
    <text evidence="1">The sequence shown here is derived from an EMBL/GenBank/DDBJ whole genome shotgun (WGS) entry which is preliminary data.</text>
</comment>
<sequence>MTSKLGEPEKIEQDEFWQELDIYYYPDVHVAFYDGLVQYVEVPLAEQIEINGKSVPMTEEGLKACLGQPDFIAEDGIVFQRDEAVLKLFIDESTRKPLYASFYHIATV</sequence>
<evidence type="ECO:0000313" key="1">
    <source>
        <dbReference type="EMBL" id="RIX48707.1"/>
    </source>
</evidence>
<keyword evidence="2" id="KW-1185">Reference proteome</keyword>
<name>A0A3A1UR10_9BACL</name>
<accession>A0A3A1UR10</accession>
<dbReference type="Proteomes" id="UP000266482">
    <property type="component" value="Unassembled WGS sequence"/>
</dbReference>
<dbReference type="EMBL" id="QXQA01000020">
    <property type="protein sequence ID" value="RIX48707.1"/>
    <property type="molecule type" value="Genomic_DNA"/>
</dbReference>
<organism evidence="1 2">
    <name type="scientific">Paenibacillus nanensis</name>
    <dbReference type="NCBI Taxonomy" id="393251"/>
    <lineage>
        <taxon>Bacteria</taxon>
        <taxon>Bacillati</taxon>
        <taxon>Bacillota</taxon>
        <taxon>Bacilli</taxon>
        <taxon>Bacillales</taxon>
        <taxon>Paenibacillaceae</taxon>
        <taxon>Paenibacillus</taxon>
    </lineage>
</organism>
<proteinExistence type="predicted"/>
<protein>
    <submittedName>
        <fullName evidence="1">Uncharacterized protein</fullName>
    </submittedName>
</protein>
<reference evidence="1 2" key="1">
    <citation type="submission" date="2018-09" db="EMBL/GenBank/DDBJ databases">
        <title>Paenibacillus aracenensis nov. sp. isolated from a cave in southern Spain.</title>
        <authorList>
            <person name="Jurado V."/>
            <person name="Gutierrez-Patricio S."/>
            <person name="Gonzalez-Pimentel J.L."/>
            <person name="Miller A.Z."/>
            <person name="Laiz L."/>
            <person name="Saiz-Jimenez C."/>
        </authorList>
    </citation>
    <scope>NUCLEOTIDE SEQUENCE [LARGE SCALE GENOMIC DNA]</scope>
    <source>
        <strain evidence="1 2">DSM 22867</strain>
    </source>
</reference>
<evidence type="ECO:0000313" key="2">
    <source>
        <dbReference type="Proteomes" id="UP000266482"/>
    </source>
</evidence>
<gene>
    <name evidence="1" type="ORF">D3P08_23710</name>
</gene>
<dbReference type="AlphaFoldDB" id="A0A3A1UR10"/>